<dbReference type="Pfam" id="PF02882">
    <property type="entry name" value="THF_DHG_CYH_C"/>
    <property type="match status" value="1"/>
</dbReference>
<gene>
    <name evidence="10" type="primary">folD_43</name>
    <name evidence="10" type="ORF">SDC9_125018</name>
</gene>
<dbReference type="GO" id="GO:0004477">
    <property type="term" value="F:methenyltetrahydrofolate cyclohydrolase activity"/>
    <property type="evidence" value="ECO:0007669"/>
    <property type="project" value="TreeGrafter"/>
</dbReference>
<dbReference type="Gene3D" id="3.40.50.10860">
    <property type="entry name" value="Leucine Dehydrogenase, chain A, domain 1"/>
    <property type="match status" value="1"/>
</dbReference>
<dbReference type="SUPFAM" id="SSF53223">
    <property type="entry name" value="Aminoacid dehydrogenase-like, N-terminal domain"/>
    <property type="match status" value="1"/>
</dbReference>
<evidence type="ECO:0000256" key="2">
    <source>
        <dbReference type="ARBA" id="ARBA00011738"/>
    </source>
</evidence>
<keyword evidence="4" id="KW-0378">Hydrolase</keyword>
<evidence type="ECO:0000259" key="9">
    <source>
        <dbReference type="Pfam" id="PF02882"/>
    </source>
</evidence>
<evidence type="ECO:0000256" key="7">
    <source>
        <dbReference type="ARBA" id="ARBA00023268"/>
    </source>
</evidence>
<dbReference type="PRINTS" id="PR00085">
    <property type="entry name" value="THFDHDRGNASE"/>
</dbReference>
<sequence length="267" mass="29788">MTIKEYVLLRKEQIKSEINGFKRKPFFAIVQVNDDPASNSYIKGKIKDAEELGISTDLIKLDESTTESELLKLIETLNNNGQIDGFIVQLPLPKHISEDKIKMAINPHKDIDGFHPLSTLSPCTPKGIVDYLKFINEKIEGKNAVVIGRSNIVGKPMAKILLKENANVTILHSKTKLEDMQFYLSHADIIVVAIGKLHFLDERFNYKPTAIIVDVGINRDENGLHGDALPNLKVRIQTPVPGGVGLLTRLALMENLIEVYKNGISNK</sequence>
<dbReference type="GO" id="GO:0035999">
    <property type="term" value="P:tetrahydrofolate interconversion"/>
    <property type="evidence" value="ECO:0007669"/>
    <property type="project" value="TreeGrafter"/>
</dbReference>
<dbReference type="InterPro" id="IPR020631">
    <property type="entry name" value="THF_DH/CycHdrlase_NAD-bd_dom"/>
</dbReference>
<evidence type="ECO:0000256" key="1">
    <source>
        <dbReference type="ARBA" id="ARBA00004777"/>
    </source>
</evidence>
<feature type="domain" description="Tetrahydrofolate dehydrogenase/cyclohydrolase catalytic" evidence="8">
    <location>
        <begin position="11"/>
        <end position="112"/>
    </location>
</feature>
<feature type="domain" description="Tetrahydrofolate dehydrogenase/cyclohydrolase NAD(P)-binding" evidence="9">
    <location>
        <begin position="122"/>
        <end position="262"/>
    </location>
</feature>
<dbReference type="InterPro" id="IPR020630">
    <property type="entry name" value="THF_DH/CycHdrlase_cat_dom"/>
</dbReference>
<accession>A0A645CM64</accession>
<evidence type="ECO:0000313" key="10">
    <source>
        <dbReference type="EMBL" id="MPM78008.1"/>
    </source>
</evidence>
<dbReference type="PROSITE" id="PS00766">
    <property type="entry name" value="THF_DHG_CYH_1"/>
    <property type="match status" value="1"/>
</dbReference>
<dbReference type="AlphaFoldDB" id="A0A645CM64"/>
<dbReference type="PANTHER" id="PTHR48099">
    <property type="entry name" value="C-1-TETRAHYDROFOLATE SYNTHASE, CYTOPLASMIC-RELATED"/>
    <property type="match status" value="1"/>
</dbReference>
<dbReference type="FunFam" id="3.40.50.10860:FF:000005">
    <property type="entry name" value="C-1-tetrahydrofolate synthase, cytoplasmic, putative"/>
    <property type="match status" value="1"/>
</dbReference>
<dbReference type="CDD" id="cd01080">
    <property type="entry name" value="NAD_bind_m-THF_DH_Cyclohyd"/>
    <property type="match status" value="1"/>
</dbReference>
<dbReference type="InterPro" id="IPR046346">
    <property type="entry name" value="Aminoacid_DH-like_N_sf"/>
</dbReference>
<keyword evidence="3" id="KW-0554">One-carbon metabolism</keyword>
<keyword evidence="7" id="KW-0511">Multifunctional enzyme</keyword>
<evidence type="ECO:0000256" key="4">
    <source>
        <dbReference type="ARBA" id="ARBA00022801"/>
    </source>
</evidence>
<dbReference type="InterPro" id="IPR020867">
    <property type="entry name" value="THF_DH/CycHdrlase_CS"/>
</dbReference>
<keyword evidence="6" id="KW-0560">Oxidoreductase</keyword>
<protein>
    <submittedName>
        <fullName evidence="10">Bifunctional protein FolD protein</fullName>
    </submittedName>
</protein>
<dbReference type="GO" id="GO:0004488">
    <property type="term" value="F:methylenetetrahydrofolate dehydrogenase (NADP+) activity"/>
    <property type="evidence" value="ECO:0007669"/>
    <property type="project" value="InterPro"/>
</dbReference>
<organism evidence="10">
    <name type="scientific">bioreactor metagenome</name>
    <dbReference type="NCBI Taxonomy" id="1076179"/>
    <lineage>
        <taxon>unclassified sequences</taxon>
        <taxon>metagenomes</taxon>
        <taxon>ecological metagenomes</taxon>
    </lineage>
</organism>
<dbReference type="InterPro" id="IPR036291">
    <property type="entry name" value="NAD(P)-bd_dom_sf"/>
</dbReference>
<dbReference type="SUPFAM" id="SSF51735">
    <property type="entry name" value="NAD(P)-binding Rossmann-fold domains"/>
    <property type="match status" value="1"/>
</dbReference>
<dbReference type="Pfam" id="PF00763">
    <property type="entry name" value="THF_DHG_CYH"/>
    <property type="match status" value="1"/>
</dbReference>
<comment type="caution">
    <text evidence="10">The sequence shown here is derived from an EMBL/GenBank/DDBJ whole genome shotgun (WGS) entry which is preliminary data.</text>
</comment>
<proteinExistence type="inferred from homology"/>
<dbReference type="EMBL" id="VSSQ01028328">
    <property type="protein sequence ID" value="MPM78008.1"/>
    <property type="molecule type" value="Genomic_DNA"/>
</dbReference>
<dbReference type="InterPro" id="IPR000672">
    <property type="entry name" value="THF_DH/CycHdrlase"/>
</dbReference>
<dbReference type="GO" id="GO:0005829">
    <property type="term" value="C:cytosol"/>
    <property type="evidence" value="ECO:0007669"/>
    <property type="project" value="TreeGrafter"/>
</dbReference>
<comment type="subunit">
    <text evidence="2">Homodimer.</text>
</comment>
<evidence type="ECO:0000259" key="8">
    <source>
        <dbReference type="Pfam" id="PF00763"/>
    </source>
</evidence>
<dbReference type="HAMAP" id="MF_01576">
    <property type="entry name" value="THF_DHG_CYH"/>
    <property type="match status" value="1"/>
</dbReference>
<comment type="pathway">
    <text evidence="1">One-carbon metabolism; tetrahydrofolate interconversion.</text>
</comment>
<dbReference type="Gene3D" id="3.40.50.720">
    <property type="entry name" value="NAD(P)-binding Rossmann-like Domain"/>
    <property type="match status" value="1"/>
</dbReference>
<evidence type="ECO:0000256" key="5">
    <source>
        <dbReference type="ARBA" id="ARBA00022857"/>
    </source>
</evidence>
<evidence type="ECO:0000256" key="6">
    <source>
        <dbReference type="ARBA" id="ARBA00023002"/>
    </source>
</evidence>
<evidence type="ECO:0000256" key="3">
    <source>
        <dbReference type="ARBA" id="ARBA00022563"/>
    </source>
</evidence>
<keyword evidence="5" id="KW-0521">NADP</keyword>
<dbReference type="PANTHER" id="PTHR48099:SF5">
    <property type="entry name" value="C-1-TETRAHYDROFOLATE SYNTHASE, CYTOPLASMIC"/>
    <property type="match status" value="1"/>
</dbReference>
<reference evidence="10" key="1">
    <citation type="submission" date="2019-08" db="EMBL/GenBank/DDBJ databases">
        <authorList>
            <person name="Kucharzyk K."/>
            <person name="Murdoch R.W."/>
            <person name="Higgins S."/>
            <person name="Loffler F."/>
        </authorList>
    </citation>
    <scope>NUCLEOTIDE SEQUENCE</scope>
</reference>
<name>A0A645CM64_9ZZZZ</name>